<proteinExistence type="predicted"/>
<dbReference type="EMBL" id="FRFC01000003">
    <property type="protein sequence ID" value="SHO45089.1"/>
    <property type="molecule type" value="Genomic_DNA"/>
</dbReference>
<dbReference type="AlphaFoldDB" id="A0A2H1EG66"/>
<dbReference type="Proteomes" id="UP000232412">
    <property type="component" value="Unassembled WGS sequence"/>
</dbReference>
<evidence type="ECO:0000313" key="2">
    <source>
        <dbReference type="Proteomes" id="UP000232412"/>
    </source>
</evidence>
<gene>
    <name evidence="1" type="ORF">NSIN_20533</name>
</gene>
<evidence type="ECO:0000313" key="1">
    <source>
        <dbReference type="EMBL" id="SHO45089.1"/>
    </source>
</evidence>
<sequence length="148" mass="17210">MMMQGLNITDNGGGNMSVDEESSCKHEIVYFGVTNINYERRTIGSVDTWRCAKCKKIFCEEKQLGIDSIVDYIGMPKISADQKWAVLLCNLKKHKDKWKLVRIKKDDEIQHECVDEKVIKLKIKDFKVDDDKHWNFLIENSINKAVEI</sequence>
<name>A0A2H1EG66_9ARCH</name>
<organism evidence="1 2">
    <name type="scientific">Nitrosotalea sinensis</name>
    <dbReference type="NCBI Taxonomy" id="1499975"/>
    <lineage>
        <taxon>Archaea</taxon>
        <taxon>Nitrososphaerota</taxon>
        <taxon>Nitrososphaeria</taxon>
        <taxon>Nitrosotaleales</taxon>
        <taxon>Nitrosotaleaceae</taxon>
        <taxon>Nitrosotalea</taxon>
    </lineage>
</organism>
<accession>A0A2H1EG66</accession>
<protein>
    <submittedName>
        <fullName evidence="1">Uncharacterized protein</fullName>
    </submittedName>
</protein>
<reference evidence="2" key="1">
    <citation type="submission" date="2016-12" db="EMBL/GenBank/DDBJ databases">
        <authorList>
            <person name="Herbold C."/>
        </authorList>
    </citation>
    <scope>NUCLEOTIDE SEQUENCE [LARGE SCALE GENOMIC DNA]</scope>
</reference>
<keyword evidence="2" id="KW-1185">Reference proteome</keyword>